<feature type="domain" description="TadE-like" evidence="3">
    <location>
        <begin position="14"/>
        <end position="56"/>
    </location>
</feature>
<gene>
    <name evidence="4" type="ORF">C7B43_17485</name>
</gene>
<evidence type="ECO:0000256" key="1">
    <source>
        <dbReference type="SAM" id="MobiDB-lite"/>
    </source>
</evidence>
<name>A0A2T2WSH4_9FIRM</name>
<protein>
    <recommendedName>
        <fullName evidence="3">TadE-like domain-containing protein</fullName>
    </recommendedName>
</protein>
<dbReference type="InterPro" id="IPR012495">
    <property type="entry name" value="TadE-like_dom"/>
</dbReference>
<evidence type="ECO:0000256" key="2">
    <source>
        <dbReference type="SAM" id="Phobius"/>
    </source>
</evidence>
<evidence type="ECO:0000313" key="5">
    <source>
        <dbReference type="Proteomes" id="UP000242699"/>
    </source>
</evidence>
<dbReference type="Proteomes" id="UP000242699">
    <property type="component" value="Unassembled WGS sequence"/>
</dbReference>
<evidence type="ECO:0000259" key="3">
    <source>
        <dbReference type="Pfam" id="PF07811"/>
    </source>
</evidence>
<keyword evidence="2" id="KW-0472">Membrane</keyword>
<keyword evidence="2" id="KW-1133">Transmembrane helix</keyword>
<keyword evidence="2" id="KW-0812">Transmembrane</keyword>
<feature type="compositionally biased region" description="Low complexity" evidence="1">
    <location>
        <begin position="143"/>
        <end position="156"/>
    </location>
</feature>
<sequence>MVIRGQNIWHDRRGQALVEFALVAPLLLFFLFAIIQMGLLFNGFISIEQAARIGVREASLGEDSQLVGCSIYNQVNTGIFPVAATVYWSENSSPGSSSTGTSTTSSLPTVTVHVKTSYPLMVPLPGFGPSIPIGQQYTMVQETPPSSSSGTTSSGSFTLQNPPKC</sequence>
<dbReference type="AlphaFoldDB" id="A0A2T2WSH4"/>
<reference evidence="4 5" key="1">
    <citation type="journal article" date="2014" name="BMC Genomics">
        <title>Comparison of environmental and isolate Sulfobacillus genomes reveals diverse carbon, sulfur, nitrogen, and hydrogen metabolisms.</title>
        <authorList>
            <person name="Justice N.B."/>
            <person name="Norman A."/>
            <person name="Brown C.T."/>
            <person name="Singh A."/>
            <person name="Thomas B.C."/>
            <person name="Banfield J.F."/>
        </authorList>
    </citation>
    <scope>NUCLEOTIDE SEQUENCE [LARGE SCALE GENOMIC DNA]</scope>
    <source>
        <strain evidence="4">AMDSBA1</strain>
    </source>
</reference>
<comment type="caution">
    <text evidence="4">The sequence shown here is derived from an EMBL/GenBank/DDBJ whole genome shotgun (WGS) entry which is preliminary data.</text>
</comment>
<dbReference type="Pfam" id="PF07811">
    <property type="entry name" value="TadE"/>
    <property type="match status" value="1"/>
</dbReference>
<evidence type="ECO:0000313" key="4">
    <source>
        <dbReference type="EMBL" id="PSR25190.1"/>
    </source>
</evidence>
<feature type="region of interest" description="Disordered" evidence="1">
    <location>
        <begin position="140"/>
        <end position="165"/>
    </location>
</feature>
<dbReference type="EMBL" id="PXYT01000059">
    <property type="protein sequence ID" value="PSR25190.1"/>
    <property type="molecule type" value="Genomic_DNA"/>
</dbReference>
<accession>A0A2T2WSH4</accession>
<organism evidence="4 5">
    <name type="scientific">Sulfobacillus benefaciens</name>
    <dbReference type="NCBI Taxonomy" id="453960"/>
    <lineage>
        <taxon>Bacteria</taxon>
        <taxon>Bacillati</taxon>
        <taxon>Bacillota</taxon>
        <taxon>Clostridia</taxon>
        <taxon>Eubacteriales</taxon>
        <taxon>Clostridiales Family XVII. Incertae Sedis</taxon>
        <taxon>Sulfobacillus</taxon>
    </lineage>
</organism>
<proteinExistence type="predicted"/>
<feature type="transmembrane region" description="Helical" evidence="2">
    <location>
        <begin position="20"/>
        <end position="41"/>
    </location>
</feature>